<dbReference type="PaxDb" id="6239-M163.5"/>
<feature type="compositionally biased region" description="Polar residues" evidence="1">
    <location>
        <begin position="257"/>
        <end position="281"/>
    </location>
</feature>
<feature type="region of interest" description="Disordered" evidence="1">
    <location>
        <begin position="241"/>
        <end position="319"/>
    </location>
</feature>
<dbReference type="AGR" id="WB:WBGene00010937"/>
<dbReference type="FunCoup" id="Q93900">
    <property type="interactions" value="171"/>
</dbReference>
<dbReference type="HOGENOM" id="CLU_630438_0_0_1"/>
<dbReference type="PIR" id="T23777">
    <property type="entry name" value="T23777"/>
</dbReference>
<name>Q93900_CAEEL</name>
<dbReference type="EMBL" id="BX284606">
    <property type="protein sequence ID" value="CAB01891.2"/>
    <property type="molecule type" value="Genomic_DNA"/>
</dbReference>
<dbReference type="AlphaFoldDB" id="Q93900"/>
<evidence type="ECO:0000313" key="4">
    <source>
        <dbReference type="WormBase" id="M163.5"/>
    </source>
</evidence>
<dbReference type="InParanoid" id="Q93900"/>
<proteinExistence type="predicted"/>
<dbReference type="Proteomes" id="UP000001940">
    <property type="component" value="Chromosome X"/>
</dbReference>
<protein>
    <submittedName>
        <fullName evidence="2">DUF4806 domain-containing protein</fullName>
    </submittedName>
</protein>
<feature type="region of interest" description="Disordered" evidence="1">
    <location>
        <begin position="352"/>
        <end position="392"/>
    </location>
</feature>
<organism evidence="2 3">
    <name type="scientific">Caenorhabditis elegans</name>
    <dbReference type="NCBI Taxonomy" id="6239"/>
    <lineage>
        <taxon>Eukaryota</taxon>
        <taxon>Metazoa</taxon>
        <taxon>Ecdysozoa</taxon>
        <taxon>Nematoda</taxon>
        <taxon>Chromadorea</taxon>
        <taxon>Rhabditida</taxon>
        <taxon>Rhabditina</taxon>
        <taxon>Rhabditomorpha</taxon>
        <taxon>Rhabditoidea</taxon>
        <taxon>Rhabditidae</taxon>
        <taxon>Peloderinae</taxon>
        <taxon>Caenorhabditis</taxon>
    </lineage>
</organism>
<gene>
    <name evidence="2" type="ORF">CELE_M163.5</name>
    <name evidence="2 4" type="ORF">M163.5</name>
</gene>
<sequence length="560" mass="63312">MKEEAGYFKEPENEIEKARLQERAFAEISQWEYVRGSFHQCRKKSGNGMLENYKTELIYSPIKKPAYLLFDNINVGTVLTITDIPDRRNRITGIITTTSITEYTASVTVAVCSLRLEKSCKQLELIRGSMFSLQVDANFSNCNKKPTTAKLPFSVEYFIVENESDFIETFSNAMYASPDGSLYDADGFIAPLGPAKKKRKNAPIAANEQQNDVTFIKPPLNIEPLSSSILLPPILNSADNRAQEIESKPEKECQKPIPTSQSANYSSFNRHLNKNSTNSKPKSVHSESRDSSKQRSTTTNPVQKQVDLPKPKAVVQTPQCNFPKSRVTMKSEYSKDAITSVKIQDIKISDDLTTKHSSSNSPHKLAEASTSKSPSPISECSRRSSSSASTSKNLVVDKHNLAENLKSIVSQVGGSEYTSHVSLNKMFENKIVEMFHATMFSMDQIYQIETLKTKREVLTEDIEKWTILEFVAHVSMLIEVFTSEENFLHVMQNQTFVEALENFFVVIKRKSAEIVQRKQKYKSQLSRKRPFNKGFKHRSKEFGTTYNSRCNGNGVISRKF</sequence>
<accession>Q93900</accession>
<dbReference type="OrthoDB" id="10681359at2759"/>
<evidence type="ECO:0000313" key="2">
    <source>
        <dbReference type="EMBL" id="CAB01891.2"/>
    </source>
</evidence>
<evidence type="ECO:0000313" key="3">
    <source>
        <dbReference type="Proteomes" id="UP000001940"/>
    </source>
</evidence>
<feature type="compositionally biased region" description="Basic and acidic residues" evidence="1">
    <location>
        <begin position="241"/>
        <end position="254"/>
    </location>
</feature>
<dbReference type="WormBase" id="M163.5">
    <property type="protein sequence ID" value="CE52766"/>
    <property type="gene ID" value="WBGene00010937"/>
</dbReference>
<reference evidence="2 3" key="1">
    <citation type="journal article" date="1998" name="Science">
        <title>Genome sequence of the nematode C. elegans: a platform for investigating biology.</title>
        <authorList>
            <consortium name="The C. elegans sequencing consortium"/>
            <person name="Sulson J.E."/>
            <person name="Waterston R."/>
        </authorList>
    </citation>
    <scope>NUCLEOTIDE SEQUENCE [LARGE SCALE GENOMIC DNA]</scope>
    <source>
        <strain evidence="2 3">Bristol N2</strain>
    </source>
</reference>
<feature type="compositionally biased region" description="Polar residues" evidence="1">
    <location>
        <begin position="355"/>
        <end position="372"/>
    </location>
</feature>
<feature type="compositionally biased region" description="Basic and acidic residues" evidence="1">
    <location>
        <begin position="284"/>
        <end position="293"/>
    </location>
</feature>
<feature type="compositionally biased region" description="Polar residues" evidence="1">
    <location>
        <begin position="294"/>
        <end position="303"/>
    </location>
</feature>
<keyword evidence="3" id="KW-1185">Reference proteome</keyword>
<feature type="compositionally biased region" description="Low complexity" evidence="1">
    <location>
        <begin position="373"/>
        <end position="391"/>
    </location>
</feature>
<evidence type="ECO:0000256" key="1">
    <source>
        <dbReference type="SAM" id="MobiDB-lite"/>
    </source>
</evidence>
<dbReference type="UCSC" id="M163.5">
    <property type="organism name" value="c. elegans"/>
</dbReference>